<feature type="transmembrane region" description="Helical" evidence="1">
    <location>
        <begin position="356"/>
        <end position="380"/>
    </location>
</feature>
<dbReference type="PANTHER" id="PTHR34289">
    <property type="entry name" value="PROTEIN, PUTATIVE (DUF819)-RELATED"/>
    <property type="match status" value="1"/>
</dbReference>
<feature type="transmembrane region" description="Helical" evidence="1">
    <location>
        <begin position="34"/>
        <end position="54"/>
    </location>
</feature>
<keyword evidence="1" id="KW-0472">Membrane</keyword>
<reference evidence="3" key="1">
    <citation type="submission" date="2017-04" db="EMBL/GenBank/DDBJ databases">
        <authorList>
            <person name="Varghese N."/>
            <person name="Submissions S."/>
        </authorList>
    </citation>
    <scope>NUCLEOTIDE SEQUENCE [LARGE SCALE GENOMIC DNA]</scope>
    <source>
        <strain evidence="3">USBA 82</strain>
    </source>
</reference>
<dbReference type="OrthoDB" id="653763at2"/>
<feature type="transmembrane region" description="Helical" evidence="1">
    <location>
        <begin position="96"/>
        <end position="116"/>
    </location>
</feature>
<dbReference type="Proteomes" id="UP000193355">
    <property type="component" value="Unassembled WGS sequence"/>
</dbReference>
<feature type="transmembrane region" description="Helical" evidence="1">
    <location>
        <begin position="6"/>
        <end position="22"/>
    </location>
</feature>
<evidence type="ECO:0000313" key="2">
    <source>
        <dbReference type="EMBL" id="SMG47039.1"/>
    </source>
</evidence>
<keyword evidence="1" id="KW-1133">Transmembrane helix</keyword>
<dbReference type="Pfam" id="PF05684">
    <property type="entry name" value="DUF819"/>
    <property type="match status" value="1"/>
</dbReference>
<evidence type="ECO:0000313" key="3">
    <source>
        <dbReference type="Proteomes" id="UP000193355"/>
    </source>
</evidence>
<feature type="transmembrane region" description="Helical" evidence="1">
    <location>
        <begin position="329"/>
        <end position="350"/>
    </location>
</feature>
<dbReference type="STRING" id="561720.SAMN06275492_14110"/>
<sequence>MITSGFAYLAFILFFAGLVVLAEKHSKGKFFEYVPAVVLIYFVCMLFSTFGLWSKTPSVNAVYKEVKNNLLPAMIFLMLVRCDLRRILKLGPKMLLGFFAASTSIAVGFVVMYVLFKSNLPADSWGAFAALCGSWMGGTGNMVAIQGALNIADADMGYTLLIDSINYSIWVMILLGMVPYGMKFNRWTKSDTSAIDQVGAELSKHHDSLRKEMTFSDIIFLLGSALAVSALCQWAAGFLPKSDFMSGTTWTVLLATVAGVLCAMTPMYGLPGSSQIANTMLYTIVGLIASRANFAELTQAPLYILAGFVILGVHALVMAIIAKIFKLDLFTCGVASLANIGGVASAPILAAAYSDALVPIGVLMAMMGYIVGTGGGLIVGKILSVL</sequence>
<name>A0A1X7L1N0_9BACT</name>
<dbReference type="PANTHER" id="PTHR34289:SF8">
    <property type="entry name" value="DUF819 DOMAIN-CONTAINING PROTEIN"/>
    <property type="match status" value="1"/>
</dbReference>
<feature type="transmembrane region" description="Helical" evidence="1">
    <location>
        <begin position="165"/>
        <end position="182"/>
    </location>
</feature>
<accession>A0A1X7L1N0</accession>
<feature type="transmembrane region" description="Helical" evidence="1">
    <location>
        <begin position="248"/>
        <end position="269"/>
    </location>
</feature>
<evidence type="ECO:0000256" key="1">
    <source>
        <dbReference type="SAM" id="Phobius"/>
    </source>
</evidence>
<feature type="transmembrane region" description="Helical" evidence="1">
    <location>
        <begin position="218"/>
        <end position="236"/>
    </location>
</feature>
<keyword evidence="3" id="KW-1185">Reference proteome</keyword>
<keyword evidence="1" id="KW-0812">Transmembrane</keyword>
<dbReference type="InterPro" id="IPR008537">
    <property type="entry name" value="DUF819"/>
</dbReference>
<feature type="transmembrane region" description="Helical" evidence="1">
    <location>
        <begin position="300"/>
        <end position="322"/>
    </location>
</feature>
<proteinExistence type="predicted"/>
<gene>
    <name evidence="2" type="ORF">SAMN06275492_14110</name>
</gene>
<organism evidence="2 3">
    <name type="scientific">Dethiosulfovibrio salsuginis</name>
    <dbReference type="NCBI Taxonomy" id="561720"/>
    <lineage>
        <taxon>Bacteria</taxon>
        <taxon>Thermotogati</taxon>
        <taxon>Synergistota</taxon>
        <taxon>Synergistia</taxon>
        <taxon>Synergistales</taxon>
        <taxon>Dethiosulfovibrionaceae</taxon>
        <taxon>Dethiosulfovibrio</taxon>
    </lineage>
</organism>
<dbReference type="RefSeq" id="WP_085545485.1">
    <property type="nucleotide sequence ID" value="NZ_FXBB01000041.1"/>
</dbReference>
<dbReference type="AlphaFoldDB" id="A0A1X7L1N0"/>
<dbReference type="EMBL" id="FXBB01000041">
    <property type="protein sequence ID" value="SMG47039.1"/>
    <property type="molecule type" value="Genomic_DNA"/>
</dbReference>
<protein>
    <submittedName>
        <fullName evidence="2">Uncharacterized membrane protein</fullName>
    </submittedName>
</protein>